<gene>
    <name evidence="2" type="ORF">OS493_011485</name>
</gene>
<evidence type="ECO:0000313" key="3">
    <source>
        <dbReference type="Proteomes" id="UP001163046"/>
    </source>
</evidence>
<dbReference type="PROSITE" id="PS50011">
    <property type="entry name" value="PROTEIN_KINASE_DOM"/>
    <property type="match status" value="1"/>
</dbReference>
<proteinExistence type="predicted"/>
<dbReference type="AlphaFoldDB" id="A0A9X0CND4"/>
<comment type="caution">
    <text evidence="2">The sequence shown here is derived from an EMBL/GenBank/DDBJ whole genome shotgun (WGS) entry which is preliminary data.</text>
</comment>
<name>A0A9X0CND4_9CNID</name>
<protein>
    <recommendedName>
        <fullName evidence="1">Protein kinase domain-containing protein</fullName>
    </recommendedName>
</protein>
<reference evidence="2" key="1">
    <citation type="submission" date="2023-01" db="EMBL/GenBank/DDBJ databases">
        <title>Genome assembly of the deep-sea coral Lophelia pertusa.</title>
        <authorList>
            <person name="Herrera S."/>
            <person name="Cordes E."/>
        </authorList>
    </citation>
    <scope>NUCLEOTIDE SEQUENCE</scope>
    <source>
        <strain evidence="2">USNM1676648</strain>
        <tissue evidence="2">Polyp</tissue>
    </source>
</reference>
<dbReference type="GO" id="GO:0004674">
    <property type="term" value="F:protein serine/threonine kinase activity"/>
    <property type="evidence" value="ECO:0007669"/>
    <property type="project" value="TreeGrafter"/>
</dbReference>
<dbReference type="Gene3D" id="1.10.510.10">
    <property type="entry name" value="Transferase(Phosphotransferase) domain 1"/>
    <property type="match status" value="1"/>
</dbReference>
<dbReference type="PROSITE" id="PS00108">
    <property type="entry name" value="PROTEIN_KINASE_ST"/>
    <property type="match status" value="1"/>
</dbReference>
<keyword evidence="3" id="KW-1185">Reference proteome</keyword>
<dbReference type="InterPro" id="IPR000719">
    <property type="entry name" value="Prot_kinase_dom"/>
</dbReference>
<organism evidence="2 3">
    <name type="scientific">Desmophyllum pertusum</name>
    <dbReference type="NCBI Taxonomy" id="174260"/>
    <lineage>
        <taxon>Eukaryota</taxon>
        <taxon>Metazoa</taxon>
        <taxon>Cnidaria</taxon>
        <taxon>Anthozoa</taxon>
        <taxon>Hexacorallia</taxon>
        <taxon>Scleractinia</taxon>
        <taxon>Caryophylliina</taxon>
        <taxon>Caryophylliidae</taxon>
        <taxon>Desmophyllum</taxon>
    </lineage>
</organism>
<dbReference type="EMBL" id="MU827306">
    <property type="protein sequence ID" value="KAJ7363204.1"/>
    <property type="molecule type" value="Genomic_DNA"/>
</dbReference>
<accession>A0A9X0CND4</accession>
<dbReference type="InterPro" id="IPR011009">
    <property type="entry name" value="Kinase-like_dom_sf"/>
</dbReference>
<dbReference type="InterPro" id="IPR008271">
    <property type="entry name" value="Ser/Thr_kinase_AS"/>
</dbReference>
<dbReference type="GO" id="GO:0044773">
    <property type="term" value="P:mitotic DNA damage checkpoint signaling"/>
    <property type="evidence" value="ECO:0007669"/>
    <property type="project" value="TreeGrafter"/>
</dbReference>
<dbReference type="GO" id="GO:0005634">
    <property type="term" value="C:nucleus"/>
    <property type="evidence" value="ECO:0007669"/>
    <property type="project" value="TreeGrafter"/>
</dbReference>
<dbReference type="GO" id="GO:0005524">
    <property type="term" value="F:ATP binding"/>
    <property type="evidence" value="ECO:0007669"/>
    <property type="project" value="InterPro"/>
</dbReference>
<dbReference type="PANTHER" id="PTHR44167">
    <property type="entry name" value="OVARIAN-SPECIFIC SERINE/THREONINE-PROTEIN KINASE LOK-RELATED"/>
    <property type="match status" value="1"/>
</dbReference>
<dbReference type="Proteomes" id="UP001163046">
    <property type="component" value="Unassembled WGS sequence"/>
</dbReference>
<feature type="domain" description="Protein kinase" evidence="1">
    <location>
        <begin position="1"/>
        <end position="175"/>
    </location>
</feature>
<dbReference type="OrthoDB" id="5965268at2759"/>
<dbReference type="Pfam" id="PF00069">
    <property type="entry name" value="Pkinase"/>
    <property type="match status" value="1"/>
</dbReference>
<evidence type="ECO:0000313" key="2">
    <source>
        <dbReference type="EMBL" id="KAJ7363204.1"/>
    </source>
</evidence>
<dbReference type="PANTHER" id="PTHR44167:SF24">
    <property type="entry name" value="SERINE_THREONINE-PROTEIN KINASE CHK2"/>
    <property type="match status" value="1"/>
</dbReference>
<dbReference type="SUPFAM" id="SSF56112">
    <property type="entry name" value="Protein kinase-like (PK-like)"/>
    <property type="match status" value="1"/>
</dbReference>
<evidence type="ECO:0000259" key="1">
    <source>
        <dbReference type="PROSITE" id="PS50011"/>
    </source>
</evidence>
<sequence length="175" mass="19871">MQFHDDKKDYTSLTISSAVLRKEICDKAVWLKIVEEVASAMLHVHKVGFLHNDIKMNNVVLDKIEEKDVEYNPVLIDFGKSLPMSGLRGPKTLSKVRQRKYMVEFPHIAPEIVTGKGGQSVQSDIFSYEKLIEGIFLKAKLGPLPDVLNRTSSVDPDRRPTLEEVLNFLTFRTNS</sequence>